<reference evidence="4" key="1">
    <citation type="submission" date="2021-01" db="EMBL/GenBank/DDBJ databases">
        <authorList>
            <person name="Corre E."/>
            <person name="Pelletier E."/>
            <person name="Niang G."/>
            <person name="Scheremetjew M."/>
            <person name="Finn R."/>
            <person name="Kale V."/>
            <person name="Holt S."/>
            <person name="Cochrane G."/>
            <person name="Meng A."/>
            <person name="Brown T."/>
            <person name="Cohen L."/>
        </authorList>
    </citation>
    <scope>NUCLEOTIDE SEQUENCE</scope>
    <source>
        <strain evidence="4">RCC1130</strain>
    </source>
</reference>
<proteinExistence type="predicted"/>
<dbReference type="GO" id="GO:0000160">
    <property type="term" value="P:phosphorelay signal transduction system"/>
    <property type="evidence" value="ECO:0007669"/>
    <property type="project" value="InterPro"/>
</dbReference>
<dbReference type="Pfam" id="PF00072">
    <property type="entry name" value="Response_reg"/>
    <property type="match status" value="1"/>
</dbReference>
<dbReference type="SMART" id="SM00448">
    <property type="entry name" value="REC"/>
    <property type="match status" value="2"/>
</dbReference>
<evidence type="ECO:0000256" key="1">
    <source>
        <dbReference type="ARBA" id="ARBA00022553"/>
    </source>
</evidence>
<feature type="modified residue" description="4-aspartylphosphate" evidence="2">
    <location>
        <position position="198"/>
    </location>
</feature>
<dbReference type="Gene3D" id="3.40.50.2300">
    <property type="match status" value="2"/>
</dbReference>
<evidence type="ECO:0000256" key="2">
    <source>
        <dbReference type="PROSITE-ProRule" id="PRU00169"/>
    </source>
</evidence>
<gene>
    <name evidence="4" type="ORF">CLEP1334_LOCUS29151</name>
</gene>
<dbReference type="PANTHER" id="PTHR45339">
    <property type="entry name" value="HYBRID SIGNAL TRANSDUCTION HISTIDINE KINASE J"/>
    <property type="match status" value="1"/>
</dbReference>
<protein>
    <recommendedName>
        <fullName evidence="3">Response regulatory domain-containing protein</fullName>
    </recommendedName>
</protein>
<dbReference type="PANTHER" id="PTHR45339:SF6">
    <property type="entry name" value="SENSORY HISTIDINE PROTEIN KINASE"/>
    <property type="match status" value="1"/>
</dbReference>
<keyword evidence="1 2" id="KW-0597">Phosphoprotein</keyword>
<evidence type="ECO:0000259" key="3">
    <source>
        <dbReference type="PROSITE" id="PS50110"/>
    </source>
</evidence>
<organism evidence="4">
    <name type="scientific">Calcidiscus leptoporus</name>
    <dbReference type="NCBI Taxonomy" id="127549"/>
    <lineage>
        <taxon>Eukaryota</taxon>
        <taxon>Haptista</taxon>
        <taxon>Haptophyta</taxon>
        <taxon>Prymnesiophyceae</taxon>
        <taxon>Coccolithales</taxon>
        <taxon>Calcidiscaceae</taxon>
        <taxon>Calcidiscus</taxon>
    </lineage>
</organism>
<dbReference type="AlphaFoldDB" id="A0A7S0JJQ7"/>
<accession>A0A7S0JJQ7</accession>
<feature type="modified residue" description="4-aspartylphosphate" evidence="2">
    <location>
        <position position="36"/>
    </location>
</feature>
<name>A0A7S0JJQ7_9EUKA</name>
<dbReference type="InterPro" id="IPR011006">
    <property type="entry name" value="CheY-like_superfamily"/>
</dbReference>
<sequence length="271" mass="30015">MQQLGVSVAIKLQCAASGKDACVQLTKTIFDLVILDIDLPDVTGFDIAHWYLKRSNAEHARAPARHHVRSPSTLVALTALELNDAVKVELNQLFSEVLPKPLSIMMLRAVLQRWLPRALMESNRQGEPSAPGTMPSEPPRVVRILQVEDCEIAGMAIEHLFKSVGCWVETVHDGESAMEKLTHSYRGSHTEYDLVLVDVNLPTVSGYALSSWYADMCRQQALRRAPVIAVTAEPDLAACRAFGVDRCLPKPVTIEAVNELMLQWRALHCKG</sequence>
<dbReference type="PROSITE" id="PS50110">
    <property type="entry name" value="RESPONSE_REGULATORY"/>
    <property type="match status" value="2"/>
</dbReference>
<dbReference type="SUPFAM" id="SSF52172">
    <property type="entry name" value="CheY-like"/>
    <property type="match status" value="2"/>
</dbReference>
<dbReference type="InterPro" id="IPR001789">
    <property type="entry name" value="Sig_transdc_resp-reg_receiver"/>
</dbReference>
<dbReference type="CDD" id="cd17546">
    <property type="entry name" value="REC_hyHK_CKI1_RcsC-like"/>
    <property type="match status" value="1"/>
</dbReference>
<feature type="domain" description="Response regulatory" evidence="3">
    <location>
        <begin position="143"/>
        <end position="265"/>
    </location>
</feature>
<dbReference type="EMBL" id="HBER01058376">
    <property type="protein sequence ID" value="CAD8553860.1"/>
    <property type="molecule type" value="Transcribed_RNA"/>
</dbReference>
<evidence type="ECO:0000313" key="4">
    <source>
        <dbReference type="EMBL" id="CAD8553860.1"/>
    </source>
</evidence>
<feature type="domain" description="Response regulatory" evidence="3">
    <location>
        <begin position="1"/>
        <end position="115"/>
    </location>
</feature>